<accession>A0A0E9WN72</accession>
<evidence type="ECO:0000313" key="2">
    <source>
        <dbReference type="EMBL" id="JAH91802.1"/>
    </source>
</evidence>
<protein>
    <recommendedName>
        <fullName evidence="3">Secreted protein</fullName>
    </recommendedName>
</protein>
<name>A0A0E9WN72_ANGAN</name>
<dbReference type="EMBL" id="GBXM01016775">
    <property type="protein sequence ID" value="JAH91802.1"/>
    <property type="molecule type" value="Transcribed_RNA"/>
</dbReference>
<evidence type="ECO:0008006" key="3">
    <source>
        <dbReference type="Google" id="ProtNLM"/>
    </source>
</evidence>
<organism evidence="2">
    <name type="scientific">Anguilla anguilla</name>
    <name type="common">European freshwater eel</name>
    <name type="synonym">Muraena anguilla</name>
    <dbReference type="NCBI Taxonomy" id="7936"/>
    <lineage>
        <taxon>Eukaryota</taxon>
        <taxon>Metazoa</taxon>
        <taxon>Chordata</taxon>
        <taxon>Craniata</taxon>
        <taxon>Vertebrata</taxon>
        <taxon>Euteleostomi</taxon>
        <taxon>Actinopterygii</taxon>
        <taxon>Neopterygii</taxon>
        <taxon>Teleostei</taxon>
        <taxon>Anguilliformes</taxon>
        <taxon>Anguillidae</taxon>
        <taxon>Anguilla</taxon>
    </lineage>
</organism>
<feature type="signal peptide" evidence="1">
    <location>
        <begin position="1"/>
        <end position="16"/>
    </location>
</feature>
<proteinExistence type="predicted"/>
<feature type="chain" id="PRO_5002434462" description="Secreted protein" evidence="1">
    <location>
        <begin position="17"/>
        <end position="60"/>
    </location>
</feature>
<sequence length="60" mass="6740">MWDVSFVLCWSGFSVACYLDESWKKKPCVTHPNVAVCNVELPFCTVKPFGLLGNEVLSED</sequence>
<reference evidence="2" key="1">
    <citation type="submission" date="2014-11" db="EMBL/GenBank/DDBJ databases">
        <authorList>
            <person name="Amaro Gonzalez C."/>
        </authorList>
    </citation>
    <scope>NUCLEOTIDE SEQUENCE</scope>
</reference>
<dbReference type="AlphaFoldDB" id="A0A0E9WN72"/>
<keyword evidence="1" id="KW-0732">Signal</keyword>
<reference evidence="2" key="2">
    <citation type="journal article" date="2015" name="Fish Shellfish Immunol.">
        <title>Early steps in the European eel (Anguilla anguilla)-Vibrio vulnificus interaction in the gills: Role of the RtxA13 toxin.</title>
        <authorList>
            <person name="Callol A."/>
            <person name="Pajuelo D."/>
            <person name="Ebbesson L."/>
            <person name="Teles M."/>
            <person name="MacKenzie S."/>
            <person name="Amaro C."/>
        </authorList>
    </citation>
    <scope>NUCLEOTIDE SEQUENCE</scope>
</reference>
<evidence type="ECO:0000256" key="1">
    <source>
        <dbReference type="SAM" id="SignalP"/>
    </source>
</evidence>